<dbReference type="InterPro" id="IPR004143">
    <property type="entry name" value="BPL_LPL_catalytic"/>
</dbReference>
<dbReference type="InterPro" id="IPR004562">
    <property type="entry name" value="LipoylTrfase_LipoateP_Ligase"/>
</dbReference>
<dbReference type="InterPro" id="IPR045864">
    <property type="entry name" value="aa-tRNA-synth_II/BPL/LPL"/>
</dbReference>
<evidence type="ECO:0000313" key="7">
    <source>
        <dbReference type="Proteomes" id="UP000214365"/>
    </source>
</evidence>
<comment type="caution">
    <text evidence="6">The sequence shown here is derived from an EMBL/GenBank/DDBJ whole genome shotgun (WGS) entry which is preliminary data.</text>
</comment>
<organism evidence="6 7">
    <name type="scientific">Talaromyces atroroseus</name>
    <dbReference type="NCBI Taxonomy" id="1441469"/>
    <lineage>
        <taxon>Eukaryota</taxon>
        <taxon>Fungi</taxon>
        <taxon>Dikarya</taxon>
        <taxon>Ascomycota</taxon>
        <taxon>Pezizomycotina</taxon>
        <taxon>Eurotiomycetes</taxon>
        <taxon>Eurotiomycetidae</taxon>
        <taxon>Eurotiales</taxon>
        <taxon>Trichocomaceae</taxon>
        <taxon>Talaromyces</taxon>
        <taxon>Talaromyces sect. Trachyspermi</taxon>
    </lineage>
</organism>
<name>A0A225AEH2_TALAT</name>
<dbReference type="RefSeq" id="XP_020119061.1">
    <property type="nucleotide sequence ID" value="XM_020267931.1"/>
</dbReference>
<proteinExistence type="inferred from homology"/>
<dbReference type="EMBL" id="LFMY01000008">
    <property type="protein sequence ID" value="OKL58940.1"/>
    <property type="molecule type" value="Genomic_DNA"/>
</dbReference>
<evidence type="ECO:0000256" key="1">
    <source>
        <dbReference type="ARBA" id="ARBA00003253"/>
    </source>
</evidence>
<comment type="similarity">
    <text evidence="3">Belongs to the LplA family.</text>
</comment>
<evidence type="ECO:0000256" key="2">
    <source>
        <dbReference type="ARBA" id="ARBA00005085"/>
    </source>
</evidence>
<feature type="domain" description="BPL/LPL catalytic" evidence="5">
    <location>
        <begin position="130"/>
        <end position="350"/>
    </location>
</feature>
<evidence type="ECO:0000256" key="4">
    <source>
        <dbReference type="ARBA" id="ARBA00015925"/>
    </source>
</evidence>
<dbReference type="PROSITE" id="PS51733">
    <property type="entry name" value="BPL_LPL_CATALYTIC"/>
    <property type="match status" value="1"/>
</dbReference>
<protein>
    <recommendedName>
        <fullName evidence="4">Putative lipoate-protein ligase A</fullName>
    </recommendedName>
</protein>
<dbReference type="UniPathway" id="UPA00537">
    <property type="reaction ID" value="UER00595"/>
</dbReference>
<dbReference type="FunFam" id="3.30.930.10:FF:000090">
    <property type="entry name" value="Lipoyltransferase and lipoate-protein ligase, putative"/>
    <property type="match status" value="1"/>
</dbReference>
<reference evidence="6 7" key="1">
    <citation type="submission" date="2015-06" db="EMBL/GenBank/DDBJ databases">
        <title>Talaromyces atroroseus IBT 11181 draft genome.</title>
        <authorList>
            <person name="Rasmussen K.B."/>
            <person name="Rasmussen S."/>
            <person name="Petersen B."/>
            <person name="Sicheritz-Ponten T."/>
            <person name="Mortensen U.H."/>
            <person name="Thrane U."/>
        </authorList>
    </citation>
    <scope>NUCLEOTIDE SEQUENCE [LARGE SCALE GENOMIC DNA]</scope>
    <source>
        <strain evidence="6 7">IBT 11181</strain>
    </source>
</reference>
<gene>
    <name evidence="6" type="ORF">UA08_05639</name>
</gene>
<dbReference type="GO" id="GO:0009249">
    <property type="term" value="P:protein lipoylation"/>
    <property type="evidence" value="ECO:0007669"/>
    <property type="project" value="InterPro"/>
</dbReference>
<dbReference type="STRING" id="1441469.A0A225AEH2"/>
<dbReference type="SUPFAM" id="SSF55681">
    <property type="entry name" value="Class II aaRS and biotin synthetases"/>
    <property type="match status" value="1"/>
</dbReference>
<dbReference type="CDD" id="cd16443">
    <property type="entry name" value="LplA"/>
    <property type="match status" value="1"/>
</dbReference>
<dbReference type="Gene3D" id="3.30.930.10">
    <property type="entry name" value="Bira Bifunctional Protein, Domain 2"/>
    <property type="match status" value="1"/>
</dbReference>
<keyword evidence="7" id="KW-1185">Reference proteome</keyword>
<dbReference type="Pfam" id="PF21948">
    <property type="entry name" value="LplA-B_cat"/>
    <property type="match status" value="1"/>
</dbReference>
<comment type="function">
    <text evidence="1">Catalyzes both the ATP-dependent activation of exogenously supplied lipoate to lipoyl-AMP and the transfer of the activated lipoyl onto the lipoyl domains of lipoate-dependent enzymes.</text>
</comment>
<dbReference type="PANTHER" id="PTHR12561:SF3">
    <property type="entry name" value="LIPOYLTRANSFERASE 1, MITOCHONDRIAL"/>
    <property type="match status" value="1"/>
</dbReference>
<accession>A0A225AEH2</accession>
<evidence type="ECO:0000313" key="6">
    <source>
        <dbReference type="EMBL" id="OKL58940.1"/>
    </source>
</evidence>
<comment type="pathway">
    <text evidence="2">Protein modification; protein lipoylation via exogenous pathway; protein N(6)-(lipoyl)lysine from lipoate: step 2/2.</text>
</comment>
<dbReference type="Proteomes" id="UP000214365">
    <property type="component" value="Unassembled WGS sequence"/>
</dbReference>
<dbReference type="GO" id="GO:0005739">
    <property type="term" value="C:mitochondrion"/>
    <property type="evidence" value="ECO:0007669"/>
    <property type="project" value="TreeGrafter"/>
</dbReference>
<dbReference type="AlphaFoldDB" id="A0A225AEH2"/>
<dbReference type="PANTHER" id="PTHR12561">
    <property type="entry name" value="LIPOATE-PROTEIN LIGASE"/>
    <property type="match status" value="1"/>
</dbReference>
<dbReference type="OrthoDB" id="201621at2759"/>
<dbReference type="GeneID" id="31005395"/>
<dbReference type="GO" id="GO:0017118">
    <property type="term" value="F:lipoyltransferase activity"/>
    <property type="evidence" value="ECO:0007669"/>
    <property type="project" value="TreeGrafter"/>
</dbReference>
<sequence length="518" mass="57361">MNHPAEKVDDLRLRPARGIRKRTSALAVLHRCTEIDARPGRSTTTKHCFEETVDIVSMLSVRRSSCVLLLSSSRLSLAATLSARTITTLASSKFADLVCRSSSKHQIYQSLSSDPFTNLSIEQYLLQKTPEDSNILFLYINRPCVVVGRNQNPWLETNLKALQKADPPTSYSAHDVLYVRRHSGGGAVFHDEGNLNYSVICPRDVFTRDRHAEMVSRALRSIGASNATVNERHDIVLTQIPSEFDRQSNTAGIEDPPEEATPKALKVSGSAFKLTRNRALHHGTCLLDSPNINNLGAYLRSPARPYIHAKGVSSVRSPVGNVSAGLASFSMQDAVMSIIDEFSHLYKTGNDILDHAKRFDMKNSEMSAAGDWVTGIVGDTQAHEISEIQSTSELMKSTEFKFLQTPEFTFSTFPIEGDSRPRPPLPNFLPPSTKVHIRVKKGIVLEASISTSSDDGDIMKAQGSRSHELLSNNILHEMDKEDWRQVIKSIVAIDNGLLQPMHEVADHLTDFVCDKFGV</sequence>
<evidence type="ECO:0000256" key="3">
    <source>
        <dbReference type="ARBA" id="ARBA00008242"/>
    </source>
</evidence>
<evidence type="ECO:0000259" key="5">
    <source>
        <dbReference type="PROSITE" id="PS51733"/>
    </source>
</evidence>